<accession>A0A8J3N710</accession>
<name>A0A8J3N710_9CHLR</name>
<dbReference type="AlphaFoldDB" id="A0A8J3N710"/>
<protein>
    <submittedName>
        <fullName evidence="1">Uncharacterized protein</fullName>
    </submittedName>
</protein>
<dbReference type="EMBL" id="BNJK01000003">
    <property type="protein sequence ID" value="GHP00705.1"/>
    <property type="molecule type" value="Genomic_DNA"/>
</dbReference>
<sequence>MTTDTLRAARAWGEEHFPQASAFKHAAFANSVVYALYHTSGGYGGPSVREHAVTKAVNEKGKTFTGFVDACEFVAPIVYGPLTDLHRQVWDEQQAISFDNDPEDVKQLKHYRAN</sequence>
<evidence type="ECO:0000313" key="1">
    <source>
        <dbReference type="EMBL" id="GHP00705.1"/>
    </source>
</evidence>
<dbReference type="RefSeq" id="WP_220211292.1">
    <property type="nucleotide sequence ID" value="NZ_BNJK01000003.1"/>
</dbReference>
<evidence type="ECO:0000313" key="2">
    <source>
        <dbReference type="Proteomes" id="UP000597444"/>
    </source>
</evidence>
<keyword evidence="2" id="KW-1185">Reference proteome</keyword>
<reference evidence="1" key="1">
    <citation type="submission" date="2020-10" db="EMBL/GenBank/DDBJ databases">
        <title>Taxonomic study of unclassified bacteria belonging to the class Ktedonobacteria.</title>
        <authorList>
            <person name="Yabe S."/>
            <person name="Wang C.M."/>
            <person name="Zheng Y."/>
            <person name="Sakai Y."/>
            <person name="Cavaletti L."/>
            <person name="Monciardini P."/>
            <person name="Donadio S."/>
        </authorList>
    </citation>
    <scope>NUCLEOTIDE SEQUENCE</scope>
    <source>
        <strain evidence="1">ID150040</strain>
    </source>
</reference>
<proteinExistence type="predicted"/>
<organism evidence="1 2">
    <name type="scientific">Reticulibacter mediterranei</name>
    <dbReference type="NCBI Taxonomy" id="2778369"/>
    <lineage>
        <taxon>Bacteria</taxon>
        <taxon>Bacillati</taxon>
        <taxon>Chloroflexota</taxon>
        <taxon>Ktedonobacteria</taxon>
        <taxon>Ktedonobacterales</taxon>
        <taxon>Reticulibacteraceae</taxon>
        <taxon>Reticulibacter</taxon>
    </lineage>
</organism>
<dbReference type="Proteomes" id="UP000597444">
    <property type="component" value="Unassembled WGS sequence"/>
</dbReference>
<gene>
    <name evidence="1" type="ORF">KSF_107520</name>
</gene>
<comment type="caution">
    <text evidence="1">The sequence shown here is derived from an EMBL/GenBank/DDBJ whole genome shotgun (WGS) entry which is preliminary data.</text>
</comment>